<feature type="region of interest" description="Disordered" evidence="1">
    <location>
        <begin position="120"/>
        <end position="150"/>
    </location>
</feature>
<evidence type="ECO:0000313" key="4">
    <source>
        <dbReference type="Proteomes" id="UP000016922"/>
    </source>
</evidence>
<accession>S3DZI8</accession>
<gene>
    <name evidence="3" type="ORF">GLAREA_12484</name>
</gene>
<dbReference type="EMBL" id="KE145361">
    <property type="protein sequence ID" value="EPE31728.1"/>
    <property type="molecule type" value="Genomic_DNA"/>
</dbReference>
<proteinExistence type="predicted"/>
<organism evidence="3 4">
    <name type="scientific">Glarea lozoyensis (strain ATCC 20868 / MF5171)</name>
    <dbReference type="NCBI Taxonomy" id="1116229"/>
    <lineage>
        <taxon>Eukaryota</taxon>
        <taxon>Fungi</taxon>
        <taxon>Dikarya</taxon>
        <taxon>Ascomycota</taxon>
        <taxon>Pezizomycotina</taxon>
        <taxon>Leotiomycetes</taxon>
        <taxon>Helotiales</taxon>
        <taxon>Helotiaceae</taxon>
        <taxon>Glarea</taxon>
    </lineage>
</organism>
<keyword evidence="4" id="KW-1185">Reference proteome</keyword>
<reference evidence="3 4" key="1">
    <citation type="journal article" date="2013" name="BMC Genomics">
        <title>Genomics-driven discovery of the pneumocandin biosynthetic gene cluster in the fungus Glarea lozoyensis.</title>
        <authorList>
            <person name="Chen L."/>
            <person name="Yue Q."/>
            <person name="Zhang X."/>
            <person name="Xiang M."/>
            <person name="Wang C."/>
            <person name="Li S."/>
            <person name="Che Y."/>
            <person name="Ortiz-Lopez F.J."/>
            <person name="Bills G.F."/>
            <person name="Liu X."/>
            <person name="An Z."/>
        </authorList>
    </citation>
    <scope>NUCLEOTIDE SEQUENCE [LARGE SCALE GENOMIC DNA]</scope>
    <source>
        <strain evidence="4">ATCC 20868 / MF5171</strain>
    </source>
</reference>
<name>S3DZI8_GLAL2</name>
<sequence length="227" mass="24358">MVGASSIVLLLAVTHLSSAIPHPAKPAVAHKAVLSPRQTDAPAAGTPWEPAPECYASPPVIEPDLAKVIKAVRNPPQNYDISSFCSAGLQRSLVAWEVSTIHSPSTTTIYVSRTVLIAPTPPAPSPTKTKTKTKTKPHYPRAPAPTPAPVFMERGLGEGIMGGEMVKRDFEALPPFLEEMNVSVYVLNWLANACSCVITAARADVTYTTHTREERVVDVKTVTVTRT</sequence>
<protein>
    <submittedName>
        <fullName evidence="3">Uncharacterized protein</fullName>
    </submittedName>
</protein>
<dbReference type="HOGENOM" id="CLU_1219780_0_0_1"/>
<evidence type="ECO:0000256" key="2">
    <source>
        <dbReference type="SAM" id="SignalP"/>
    </source>
</evidence>
<dbReference type="Proteomes" id="UP000016922">
    <property type="component" value="Unassembled WGS sequence"/>
</dbReference>
<feature type="chain" id="PRO_5004519968" evidence="2">
    <location>
        <begin position="20"/>
        <end position="227"/>
    </location>
</feature>
<dbReference type="KEGG" id="glz:GLAREA_12484"/>
<dbReference type="RefSeq" id="XP_008081457.1">
    <property type="nucleotide sequence ID" value="XM_008083266.1"/>
</dbReference>
<evidence type="ECO:0000256" key="1">
    <source>
        <dbReference type="SAM" id="MobiDB-lite"/>
    </source>
</evidence>
<feature type="compositionally biased region" description="Basic residues" evidence="1">
    <location>
        <begin position="129"/>
        <end position="139"/>
    </location>
</feature>
<dbReference type="GeneID" id="19471525"/>
<keyword evidence="2" id="KW-0732">Signal</keyword>
<dbReference type="AlphaFoldDB" id="S3DZI8"/>
<evidence type="ECO:0000313" key="3">
    <source>
        <dbReference type="EMBL" id="EPE31728.1"/>
    </source>
</evidence>
<feature type="signal peptide" evidence="2">
    <location>
        <begin position="1"/>
        <end position="19"/>
    </location>
</feature>